<dbReference type="AlphaFoldDB" id="A0A382L068"/>
<feature type="non-terminal residue" evidence="1">
    <location>
        <position position="149"/>
    </location>
</feature>
<sequence>MAKAAGDLAEVVKETLSLASAGMEVVKLLAQLQNINPILIALDALADEVLIAIQNIKEAGFWYLYVDPYFIKNVAAEPAFTYGFEQLRNPAGDRLWLAKDDTGNFAQTTTTPTQAQLDSQEVIPNLATPRKMIPGGYNPYEGKGVVDPL</sequence>
<reference evidence="1" key="1">
    <citation type="submission" date="2018-05" db="EMBL/GenBank/DDBJ databases">
        <authorList>
            <person name="Lanie J.A."/>
            <person name="Ng W.-L."/>
            <person name="Kazmierczak K.M."/>
            <person name="Andrzejewski T.M."/>
            <person name="Davidsen T.M."/>
            <person name="Wayne K.J."/>
            <person name="Tettelin H."/>
            <person name="Glass J.I."/>
            <person name="Rusch D."/>
            <person name="Podicherti R."/>
            <person name="Tsui H.-C.T."/>
            <person name="Winkler M.E."/>
        </authorList>
    </citation>
    <scope>NUCLEOTIDE SEQUENCE</scope>
</reference>
<name>A0A382L068_9ZZZZ</name>
<evidence type="ECO:0000313" key="1">
    <source>
        <dbReference type="EMBL" id="SVC28722.1"/>
    </source>
</evidence>
<dbReference type="EMBL" id="UINC01083223">
    <property type="protein sequence ID" value="SVC28722.1"/>
    <property type="molecule type" value="Genomic_DNA"/>
</dbReference>
<accession>A0A382L068</accession>
<protein>
    <submittedName>
        <fullName evidence="1">Uncharacterized protein</fullName>
    </submittedName>
</protein>
<gene>
    <name evidence="1" type="ORF">METZ01_LOCUS281576</name>
</gene>
<proteinExistence type="predicted"/>
<organism evidence="1">
    <name type="scientific">marine metagenome</name>
    <dbReference type="NCBI Taxonomy" id="408172"/>
    <lineage>
        <taxon>unclassified sequences</taxon>
        <taxon>metagenomes</taxon>
        <taxon>ecological metagenomes</taxon>
    </lineage>
</organism>